<evidence type="ECO:0000256" key="13">
    <source>
        <dbReference type="ARBA" id="ARBA00022840"/>
    </source>
</evidence>
<comment type="catalytic activity">
    <reaction evidence="24">
        <text>a 5'-end (5'-triphosphoguanosine)-adenylyl-adenylyl-cytidylyl-adenosine in mRNA + S-adenosyl-L-methionine = a 5'-end (5'-triphosphoguanosine)-(2'-O-methyladenylyl)-adenylyl-cytidylyl-adenosine in mRNA + S-adenosyl-L-homocysteine + H(+)</text>
        <dbReference type="Rhea" id="RHEA:65380"/>
        <dbReference type="Rhea" id="RHEA-COMP:16797"/>
        <dbReference type="Rhea" id="RHEA-COMP:16801"/>
        <dbReference type="ChEBI" id="CHEBI:15378"/>
        <dbReference type="ChEBI" id="CHEBI:57856"/>
        <dbReference type="ChEBI" id="CHEBI:59789"/>
        <dbReference type="ChEBI" id="CHEBI:156482"/>
        <dbReference type="ChEBI" id="CHEBI:156484"/>
    </reaction>
</comment>
<dbReference type="GO" id="GO:0003968">
    <property type="term" value="F:RNA-directed RNA polymerase activity"/>
    <property type="evidence" value="ECO:0007669"/>
    <property type="project" value="UniProtKB-KW"/>
</dbReference>
<evidence type="ECO:0000313" key="29">
    <source>
        <dbReference type="EMBL" id="QQP18749.1"/>
    </source>
</evidence>
<evidence type="ECO:0000256" key="23">
    <source>
        <dbReference type="ARBA" id="ARBA00031012"/>
    </source>
</evidence>
<keyword evidence="17" id="KW-1035">Host cytoplasm</keyword>
<dbReference type="EC" id="2.7.7.48" evidence="3"/>
<dbReference type="GO" id="GO:0044423">
    <property type="term" value="C:virion component"/>
    <property type="evidence" value="ECO:0007669"/>
    <property type="project" value="UniProtKB-KW"/>
</dbReference>
<evidence type="ECO:0000256" key="9">
    <source>
        <dbReference type="ARBA" id="ARBA00022691"/>
    </source>
</evidence>
<keyword evidence="10" id="KW-0548">Nucleotidyltransferase</keyword>
<keyword evidence="5 29" id="KW-0696">RNA-directed RNA polymerase</keyword>
<organism evidence="29">
    <name type="scientific">Soybean thrips rhabdo-like virus 1</name>
    <dbReference type="NCBI Taxonomy" id="2802235"/>
    <lineage>
        <taxon>Viruses</taxon>
        <taxon>Riboviria</taxon>
        <taxon>Orthornavirae</taxon>
        <taxon>Negarnaviricota</taxon>
        <taxon>Haploviricotina</taxon>
        <taxon>Monjiviricetes</taxon>
        <taxon>Mononegavirales</taxon>
        <taxon>Rhabdoviridae</taxon>
        <taxon>Alpharhabdovirinae</taxon>
        <taxon>Betathriprhavirus</taxon>
        <taxon>Betathriprhavirus variabilis</taxon>
    </lineage>
</organism>
<keyword evidence="9" id="KW-0949">S-adenosyl-L-methionine</keyword>
<evidence type="ECO:0000256" key="11">
    <source>
        <dbReference type="ARBA" id="ARBA00022741"/>
    </source>
</evidence>
<evidence type="ECO:0000256" key="15">
    <source>
        <dbReference type="ARBA" id="ARBA00022953"/>
    </source>
</evidence>
<evidence type="ECO:0000259" key="28">
    <source>
        <dbReference type="PROSITE" id="PS51590"/>
    </source>
</evidence>
<feature type="domain" description="Mononegavirus-type SAM-dependent 2'-O-MTase" evidence="28">
    <location>
        <begin position="1651"/>
        <end position="1844"/>
    </location>
</feature>
<evidence type="ECO:0000256" key="24">
    <source>
        <dbReference type="ARBA" id="ARBA00047332"/>
    </source>
</evidence>
<keyword evidence="6" id="KW-0489">Methyltransferase</keyword>
<evidence type="ECO:0000256" key="20">
    <source>
        <dbReference type="ARBA" id="ARBA00024499"/>
    </source>
</evidence>
<dbReference type="Pfam" id="PF14314">
    <property type="entry name" value="Methyltrans_Mon_2nd"/>
    <property type="match status" value="1"/>
</dbReference>
<comment type="subcellular location">
    <subcellularLocation>
        <location evidence="1">Host cytoplasm</location>
    </subcellularLocation>
    <subcellularLocation>
        <location evidence="2">Virion</location>
    </subcellularLocation>
</comment>
<evidence type="ECO:0000256" key="22">
    <source>
        <dbReference type="ARBA" id="ARBA00030436"/>
    </source>
</evidence>
<keyword evidence="11" id="KW-0547">Nucleotide-binding</keyword>
<dbReference type="EC" id="2.1.1.375" evidence="21"/>
<comment type="catalytic activity">
    <reaction evidence="25">
        <text>a 5'-end (5'-triphosphoguanosine)-adenylyl-adenylyl-cytidylyl-adenosine in mRNA + 2 S-adenosyl-L-methionine = a 5'-end (N(7)-methyl 5'-triphosphoguanosine)-(2'-O-methyladenylyl)-adenylyl-cytidylyl-adenosine in mRNA + 2 S-adenosyl-L-homocysteine + H(+)</text>
        <dbReference type="Rhea" id="RHEA:65376"/>
        <dbReference type="Rhea" id="RHEA-COMP:16797"/>
        <dbReference type="Rhea" id="RHEA-COMP:16798"/>
        <dbReference type="ChEBI" id="CHEBI:15378"/>
        <dbReference type="ChEBI" id="CHEBI:57856"/>
        <dbReference type="ChEBI" id="CHEBI:59789"/>
        <dbReference type="ChEBI" id="CHEBI:156483"/>
        <dbReference type="ChEBI" id="CHEBI:156484"/>
        <dbReference type="EC" id="2.1.1.375"/>
    </reaction>
</comment>
<keyword evidence="12" id="KW-0378">Hydrolase</keyword>
<accession>A0A7T8G241</accession>
<dbReference type="InterPro" id="IPR026890">
    <property type="entry name" value="Mononeg_mRNAcap"/>
</dbReference>
<dbReference type="InterPro" id="IPR039530">
    <property type="entry name" value="L_methyltransferase_rhabdo"/>
</dbReference>
<keyword evidence="16" id="KW-0506">mRNA capping</keyword>
<name>A0A7T8G241_9RHAB</name>
<dbReference type="InterPro" id="IPR048397">
    <property type="entry name" value="Methyltrans_Mon_CD"/>
</dbReference>
<dbReference type="Pfam" id="PF14318">
    <property type="entry name" value="Mononeg_mRNAcap"/>
    <property type="match status" value="1"/>
</dbReference>
<dbReference type="GO" id="GO:0016787">
    <property type="term" value="F:hydrolase activity"/>
    <property type="evidence" value="ECO:0007669"/>
    <property type="project" value="UniProtKB-KW"/>
</dbReference>
<evidence type="ECO:0000256" key="4">
    <source>
        <dbReference type="ARBA" id="ARBA00012582"/>
    </source>
</evidence>
<dbReference type="PROSITE" id="PS51590">
    <property type="entry name" value="SAM_MT_MNV_L"/>
    <property type="match status" value="1"/>
</dbReference>
<dbReference type="GO" id="GO:0005524">
    <property type="term" value="F:ATP binding"/>
    <property type="evidence" value="ECO:0007669"/>
    <property type="project" value="UniProtKB-KW"/>
</dbReference>
<keyword evidence="18" id="KW-0511">Multifunctional enzyme</keyword>
<keyword evidence="13" id="KW-0067">ATP-binding</keyword>
<evidence type="ECO:0000256" key="16">
    <source>
        <dbReference type="ARBA" id="ARBA00023042"/>
    </source>
</evidence>
<evidence type="ECO:0000256" key="6">
    <source>
        <dbReference type="ARBA" id="ARBA00022603"/>
    </source>
</evidence>
<dbReference type="Pfam" id="PF00946">
    <property type="entry name" value="Mononeg_RNA_pol"/>
    <property type="match status" value="1"/>
</dbReference>
<evidence type="ECO:0000256" key="3">
    <source>
        <dbReference type="ARBA" id="ARBA00012494"/>
    </source>
</evidence>
<evidence type="ECO:0000256" key="17">
    <source>
        <dbReference type="ARBA" id="ARBA00023200"/>
    </source>
</evidence>
<dbReference type="EMBL" id="MT224147">
    <property type="protein sequence ID" value="QQP18749.1"/>
    <property type="molecule type" value="Viral_cRNA"/>
</dbReference>
<evidence type="ECO:0000256" key="7">
    <source>
        <dbReference type="ARBA" id="ARBA00022664"/>
    </source>
</evidence>
<keyword evidence="15" id="KW-0693">Viral RNA replication</keyword>
<comment type="catalytic activity">
    <reaction evidence="19">
        <text>a 5'-end triphospho-adenylyl-adenylyl-cytidylyl-adenosine in mRNA + GDP + H(+) = a 5'-end (5'-triphosphoguanosine)-adenylyl-adenylyl-cytidylyl-adenosine in mRNA + diphosphate</text>
        <dbReference type="Rhea" id="RHEA:65436"/>
        <dbReference type="Rhea" id="RHEA-COMP:16797"/>
        <dbReference type="Rhea" id="RHEA-COMP:16799"/>
        <dbReference type="ChEBI" id="CHEBI:15378"/>
        <dbReference type="ChEBI" id="CHEBI:33019"/>
        <dbReference type="ChEBI" id="CHEBI:58189"/>
        <dbReference type="ChEBI" id="CHEBI:156484"/>
        <dbReference type="ChEBI" id="CHEBI:156503"/>
        <dbReference type="EC" id="2.7.7.88"/>
    </reaction>
</comment>
<evidence type="ECO:0000256" key="21">
    <source>
        <dbReference type="ARBA" id="ARBA00026099"/>
    </source>
</evidence>
<keyword evidence="7" id="KW-0507">mRNA processing</keyword>
<evidence type="ECO:0000256" key="8">
    <source>
        <dbReference type="ARBA" id="ARBA00022679"/>
    </source>
</evidence>
<sequence>MDEYEEEEIFVEPDDFEESSGLDEFTDLISQKDEDLTDLVNQDYNLNSPINPDFINHFMECLISKKKPSIHSKKIKRNLEDLQRINSTDFIRRLPRTREFHQFFITSISNKKAHHFTKKVKLPKLSIDVITDIVKDIKDTLYVANSYEINSRQSMKITDELKKMGLINTDDVDPLLYKWMFFDALIKVRNHKKIYGNLTNLGISFISNPIDMEVGKSRVHVLIKGDNNLKDIIFTNDLYFFLNEKIFLTHEEVLMIKDVLFARYITYSIIESNFVEKYSSHISGKFTELLNFGDDVVYRHGNVAYDSIKMLETLCNRRWIELSEDTEYTDLTKELNIHVEAAISEDVTGFCDKADSILKSIDNPDDISVIFGSFRIWGHPQIEIESGLLALKELVRKDVEVDEEYANLLASDLARICITSHYEKHGVWPVDISRLERKSKWYDYINTQTWPNKDAMRQMPDKWNLLPITKIYDVPEDINLSTLYSDKSHSGTRSELYQHLSKDRSNPIQSAKVLNTLLSKNIQSPNELLKDVAENGIPDDDLIIGLREKERELKRKGRFFTLMSWKLRDYIVLTEYLIKKFFLPHFQGITMADGLTTVTKKMLKLTNGQSGEFRKMVSIANHIDYEKWNNLQRGRAVNPIFRVMDLCLGFSGPVIERTHFFFEKMLVYCASRPDKLHLVKNNEGLVLADESITDYAWNGQPGGFEGVRQKGWTVCGALVVLRESARNKVKVNLLAQGDNQIIVTNFKLPKKLDQVIDSNSIISINKLIMERIFKGAEKMGLSINRDETMSSSRFFIYGKIPIFRGNFINLETKKWSRANCVSNDQIPTCMNIMGAVSTTAIGSSQFDDLSTSSYIMYNIISLLCMMQSVHNNPISRPDIKSISITMFRFWTYIDKSIGGFTGMSPNRMNIRQFPDPITESLSYLRELAKYDKKYFGLYWIGINPIMNRSKSFESLVEDPSGLNIQSGSSIETILKMEVRKALLRSKSKIINKHIRSALEYDEMNRRPLYSYLESIKPCFPRFLSEFKESTELGLSDTIIGLVQNSRTMRNMFRYKFSNRVKNLILRGEEFLWRNMTKRIQSIPNLKTLKLDLNKCTSSIADNLRKISWKREIVGVTVPHPLEYLTMSLDTKDFPSVICSAVRDIPIKPRYKKGPLSPYLGSKTTETTSVINHWDKEIKNPLSRNAFNLLRAINWFVKPESNLGSAILDNFNVMCNGLDINLMTGSGERTGTALHRFSSSRVSNGGFIPINPNLPSWMFVSAESLGEIRQKNYDFMYQATMLYCQTVFCSSLNSVNQSTCSFYWNCQKCLREVDELILESPGNFFISNTKREHGLTTLIRPLNTVQPLDTSSLINIIKIDEASVTQEEMNYYIGVNIGMIMSLQKIVHFLEEQETSIFPTTLRDRLNFISFGSGFLDGVRLGSSLAIIRRYRKGGKLNPMQIAKGSVSLLLTELRNNSQASALFDSSRIRQEMIELSGFVPPSFPTSEQDMSTLLIKTYNHIVNHRTWEETLESLKKVPLFSDTSNPRMILLLTIGPEILRVANEKKPNVSYQSKKIHLYKSIIQTVLSGGQSSKFNESLIKKGIRCYSSEIRHALGSFPKCVSRNRMSILDWDEKYGFTTIKFPIETSDIEIVKDPFLYNKRESPIISSLRTNRLPTGAHYKIRSIIKDSDLVPPELILSIGDGSGGCGSALMRIYRDADILHNSLILTPSLHNGILPQLPSGYLLYDDQEVKRLINRDDYWKHPSDLSLKETWEYFSESIIGYESMGIFCDAEVTDDRTQSQIDKHLKDFVIRHSKQLKWYVIKVYDDRLLRLDVPVWGSLAKNNHLVKTLFTSAYSLESYIISTDLSDDPVYNKQYLTPNTLEQLKFGIKYSMNPLQLDTRVRRILKGDFDRGIPPHLNFKLIPSAQDYFYVSGWNISQIEHISSLIRNKSIDLCKEILRIQLSIMLNEGKSTYLNMKGLLIPSRSELSKLGGVISGISMIYGYYGSKRELITYGECMIENGLTARGKYTKIRNKELYRISFLKKDTEKITNVIKNVCDAEMRDHASVIMRMLFYYFKKELKCSIERNQFDGIDFFDLIKKYNILSNKKPGSRLAELEQVEVNIMDGYGIEGIL</sequence>
<evidence type="ECO:0000256" key="2">
    <source>
        <dbReference type="ARBA" id="ARBA00004328"/>
    </source>
</evidence>
<comment type="catalytic activity">
    <reaction evidence="26">
        <text>GTP + H2O = GDP + phosphate + H(+)</text>
        <dbReference type="Rhea" id="RHEA:19669"/>
        <dbReference type="ChEBI" id="CHEBI:15377"/>
        <dbReference type="ChEBI" id="CHEBI:15378"/>
        <dbReference type="ChEBI" id="CHEBI:37565"/>
        <dbReference type="ChEBI" id="CHEBI:43474"/>
        <dbReference type="ChEBI" id="CHEBI:58189"/>
    </reaction>
</comment>
<evidence type="ECO:0000256" key="19">
    <source>
        <dbReference type="ARBA" id="ARBA00024494"/>
    </source>
</evidence>
<evidence type="ECO:0000256" key="10">
    <source>
        <dbReference type="ARBA" id="ARBA00022695"/>
    </source>
</evidence>
<dbReference type="EC" id="2.7.7.88" evidence="4"/>
<evidence type="ECO:0000256" key="5">
    <source>
        <dbReference type="ARBA" id="ARBA00022484"/>
    </source>
</evidence>
<dbReference type="InterPro" id="IPR014023">
    <property type="entry name" value="Mononeg_RNA_pol_cat"/>
</dbReference>
<evidence type="ECO:0000256" key="1">
    <source>
        <dbReference type="ARBA" id="ARBA00004192"/>
    </source>
</evidence>
<evidence type="ECO:0000256" key="18">
    <source>
        <dbReference type="ARBA" id="ARBA00023268"/>
    </source>
</evidence>
<evidence type="ECO:0000256" key="14">
    <source>
        <dbReference type="ARBA" id="ARBA00022844"/>
    </source>
</evidence>
<reference evidence="29" key="1">
    <citation type="journal article" date="2020" name="Viruses">
        <title>Soybean Thrips (Thysanoptera: Thripidae) Harbor Highly Diverse Populations of Arthropod, Fungal and Plant Viruses.</title>
        <authorList>
            <person name="Thekke-Veetil T."/>
            <person name="Lagos-Kutz D."/>
            <person name="McCoppin N.K."/>
            <person name="Hartman G.L."/>
            <person name="Ju H.K."/>
            <person name="Lim H.S."/>
            <person name="Domier L.L."/>
        </authorList>
    </citation>
    <scope>NUCLEOTIDE SEQUENCE</scope>
    <source>
        <strain evidence="29">STN1</strain>
    </source>
</reference>
<comment type="catalytic activity">
    <reaction evidence="20">
        <text>a 5'-end (5'-triphosphoguanosine)-(2'-O-methyladenylyl)-adenylyl-cytidylyl-adenosine in mRNA + S-adenosyl-L-methionine = a 5'-end (N(7)-methyl 5'-triphosphoguanosine)-(2'-O-methyladenylyl)-adenylyl-cytidylyl-adenosine in mRNA + S-adenosyl-L-homocysteine</text>
        <dbReference type="Rhea" id="RHEA:65440"/>
        <dbReference type="Rhea" id="RHEA-COMP:16798"/>
        <dbReference type="Rhea" id="RHEA-COMP:16801"/>
        <dbReference type="ChEBI" id="CHEBI:57856"/>
        <dbReference type="ChEBI" id="CHEBI:59789"/>
        <dbReference type="ChEBI" id="CHEBI:156482"/>
        <dbReference type="ChEBI" id="CHEBI:156483"/>
    </reaction>
</comment>
<keyword evidence="14" id="KW-0946">Virion</keyword>
<dbReference type="Pfam" id="PF21080">
    <property type="entry name" value="Methyltrans_Mon_1st"/>
    <property type="match status" value="1"/>
</dbReference>
<evidence type="ECO:0000256" key="26">
    <source>
        <dbReference type="ARBA" id="ARBA00048548"/>
    </source>
</evidence>
<evidence type="ECO:0000256" key="25">
    <source>
        <dbReference type="ARBA" id="ARBA00047370"/>
    </source>
</evidence>
<dbReference type="PROSITE" id="PS50526">
    <property type="entry name" value="RDRP_SSRNA_NEG_NONSEG"/>
    <property type="match status" value="1"/>
</dbReference>
<proteinExistence type="predicted"/>
<feature type="domain" description="RdRp catalytic" evidence="27">
    <location>
        <begin position="617"/>
        <end position="805"/>
    </location>
</feature>
<dbReference type="GO" id="GO:0030430">
    <property type="term" value="C:host cell cytoplasm"/>
    <property type="evidence" value="ECO:0007669"/>
    <property type="project" value="UniProtKB-SubCell"/>
</dbReference>
<evidence type="ECO:0000256" key="12">
    <source>
        <dbReference type="ARBA" id="ARBA00022801"/>
    </source>
</evidence>
<protein>
    <recommendedName>
        <fullName evidence="23">Replicase</fullName>
        <ecNumber evidence="21">2.1.1.375</ecNumber>
        <ecNumber evidence="3">2.7.7.48</ecNumber>
        <ecNumber evidence="4">2.7.7.88</ecNumber>
    </recommendedName>
    <alternativeName>
        <fullName evidence="22">Transcriptase</fullName>
    </alternativeName>
</protein>
<dbReference type="GO" id="GO:0004482">
    <property type="term" value="F:mRNA 5'-cap (guanine-N7-)-methyltransferase activity"/>
    <property type="evidence" value="ECO:0007669"/>
    <property type="project" value="InterPro"/>
</dbReference>
<evidence type="ECO:0000259" key="27">
    <source>
        <dbReference type="PROSITE" id="PS50526"/>
    </source>
</evidence>
<keyword evidence="8" id="KW-0808">Transferase</keyword>
<dbReference type="InterPro" id="IPR025786">
    <property type="entry name" value="Mononega_L_MeTrfase"/>
</dbReference>